<dbReference type="InterPro" id="IPR004567">
    <property type="entry name" value="Type_II_PanK"/>
</dbReference>
<dbReference type="Pfam" id="PF03630">
    <property type="entry name" value="Fumble"/>
    <property type="match status" value="1"/>
</dbReference>
<gene>
    <name evidence="1" type="ORF">PF008_g17282</name>
</gene>
<dbReference type="EMBL" id="QXFY01001237">
    <property type="protein sequence ID" value="KAE9323738.1"/>
    <property type="molecule type" value="Genomic_DNA"/>
</dbReference>
<dbReference type="GO" id="GO:0015937">
    <property type="term" value="P:coenzyme A biosynthetic process"/>
    <property type="evidence" value="ECO:0007669"/>
    <property type="project" value="InterPro"/>
</dbReference>
<organism evidence="1 2">
    <name type="scientific">Phytophthora fragariae</name>
    <dbReference type="NCBI Taxonomy" id="53985"/>
    <lineage>
        <taxon>Eukaryota</taxon>
        <taxon>Sar</taxon>
        <taxon>Stramenopiles</taxon>
        <taxon>Oomycota</taxon>
        <taxon>Peronosporomycetes</taxon>
        <taxon>Peronosporales</taxon>
        <taxon>Peronosporaceae</taxon>
        <taxon>Phytophthora</taxon>
    </lineage>
</organism>
<dbReference type="Proteomes" id="UP000486351">
    <property type="component" value="Unassembled WGS sequence"/>
</dbReference>
<comment type="caution">
    <text evidence="1">The sequence shown here is derived from an EMBL/GenBank/DDBJ whole genome shotgun (WGS) entry which is preliminary data.</text>
</comment>
<reference evidence="1 2" key="1">
    <citation type="submission" date="2018-09" db="EMBL/GenBank/DDBJ databases">
        <title>Genomic investigation of the strawberry pathogen Phytophthora fragariae indicates pathogenicity is determined by transcriptional variation in three key races.</title>
        <authorList>
            <person name="Adams T.M."/>
            <person name="Armitage A.D."/>
            <person name="Sobczyk M.K."/>
            <person name="Bates H.J."/>
            <person name="Dunwell J.M."/>
            <person name="Nellist C.F."/>
            <person name="Harrison R.J."/>
        </authorList>
    </citation>
    <scope>NUCLEOTIDE SEQUENCE [LARGE SCALE GENOMIC DNA]</scope>
    <source>
        <strain evidence="1 2">NOV-77</strain>
    </source>
</reference>
<name>A0A6G0R971_9STRA</name>
<evidence type="ECO:0000313" key="2">
    <source>
        <dbReference type="Proteomes" id="UP000486351"/>
    </source>
</evidence>
<evidence type="ECO:0000313" key="1">
    <source>
        <dbReference type="EMBL" id="KAE9323738.1"/>
    </source>
</evidence>
<dbReference type="AlphaFoldDB" id="A0A6G0R971"/>
<sequence>MPCTGGGAHKVRTAICWWTEIELEKSDEIECTILGLHLLLTTLSDEVYTTFEVVDLNSLAASRVKIIQTKIYTRICLVLALVLVYCM</sequence>
<dbReference type="InterPro" id="IPR043129">
    <property type="entry name" value="ATPase_NBD"/>
</dbReference>
<accession>A0A6G0R971</accession>
<dbReference type="SUPFAM" id="SSF53067">
    <property type="entry name" value="Actin-like ATPase domain"/>
    <property type="match status" value="1"/>
</dbReference>
<dbReference type="Gene3D" id="3.30.420.510">
    <property type="match status" value="1"/>
</dbReference>
<proteinExistence type="predicted"/>
<protein>
    <submittedName>
        <fullName evidence="1">Uncharacterized protein</fullName>
    </submittedName>
</protein>
<dbReference type="GO" id="GO:0005524">
    <property type="term" value="F:ATP binding"/>
    <property type="evidence" value="ECO:0007669"/>
    <property type="project" value="InterPro"/>
</dbReference>